<dbReference type="PROSITE" id="PS51257">
    <property type="entry name" value="PROKAR_LIPOPROTEIN"/>
    <property type="match status" value="1"/>
</dbReference>
<keyword evidence="2" id="KW-1185">Reference proteome</keyword>
<name>A0A975A0E5_9BACT</name>
<sequence length="671" mass="72075">MKKYILLAIISTVVFFIGCDEEDILDQSTVSYYPRVGTVVDEPEVGDTLDITVTLELSTRLQNASSAFISSQSLNVAYGQGFITEPEPVNGKIAVVFNEDETESSFKIRVFNNEQLTAATTINFIIDSFNGGINSAGQKKYTLKLSDIDEGGCNQFDQGTVLRNYTFGDCNRFATPDGFVELFAEGAKTDRGWGCDDGGVNASAFGGSAGSDDAYLIIEEPFNLDEIGNVLISFSLLSEFDGEGTVDLVYSPNYNGSEDPNEDGTVWISLKDVREQLPGDGSNTLVQVFSAPCIDKGSSVYFGFRYYDAPASDPASWLIDDLVFMKDDGEEPILFTEFSVPFEDNLDACNDFAIPGNFIQLRVPGSKSDRGWYCDGNGDGGSQALKAFASGGAAGAIDAWLISRIPFDFSDLTKAFTNFDIKVNSEGDGQLNVLWSENYSGTGDPSSFFTAENAIAVTLPSASSTFTNIEVDLTEAAGKVVYLAWQFKGATSANSVDFNLDNIAVTPQTTILTGLLTEDFNVCNELNSFSEFSVSGAQSWDCTNFGRDDSTGAQMSGFSGGAQDNEDWLISPSFVPAGTSTLIFDARTAFNGPAMEVKISTNYGGSGDPSTATWTDLSVTLPAESSDTWTTVDGISLNAFNGQTVHVAFVYYSSTADGAARWTLDNVVVTE</sequence>
<reference evidence="1" key="1">
    <citation type="submission" date="2021-02" db="EMBL/GenBank/DDBJ databases">
        <title>Fulvivirga sp. S481 isolated from sea water.</title>
        <authorList>
            <person name="Bae S.S."/>
            <person name="Baek K."/>
        </authorList>
    </citation>
    <scope>NUCLEOTIDE SEQUENCE</scope>
    <source>
        <strain evidence="1">S481</strain>
    </source>
</reference>
<protein>
    <submittedName>
        <fullName evidence="1">Choice-of-anchor J domain-containing protein</fullName>
    </submittedName>
</protein>
<evidence type="ECO:0000313" key="1">
    <source>
        <dbReference type="EMBL" id="QSE96357.1"/>
    </source>
</evidence>
<proteinExistence type="predicted"/>
<dbReference type="NCBIfam" id="NF038128">
    <property type="entry name" value="choice_anch_J"/>
    <property type="match status" value="2"/>
</dbReference>
<dbReference type="KEGG" id="fuv:JR347_12135"/>
<dbReference type="RefSeq" id="WP_205720873.1">
    <property type="nucleotide sequence ID" value="NZ_CP070608.1"/>
</dbReference>
<gene>
    <name evidence="1" type="ORF">JR347_12135</name>
</gene>
<dbReference type="Gene3D" id="2.60.120.200">
    <property type="match status" value="2"/>
</dbReference>
<evidence type="ECO:0000313" key="2">
    <source>
        <dbReference type="Proteomes" id="UP000662783"/>
    </source>
</evidence>
<accession>A0A975A0E5</accession>
<organism evidence="1 2">
    <name type="scientific">Fulvivirga lutea</name>
    <dbReference type="NCBI Taxonomy" id="2810512"/>
    <lineage>
        <taxon>Bacteria</taxon>
        <taxon>Pseudomonadati</taxon>
        <taxon>Bacteroidota</taxon>
        <taxon>Cytophagia</taxon>
        <taxon>Cytophagales</taxon>
        <taxon>Fulvivirgaceae</taxon>
        <taxon>Fulvivirga</taxon>
    </lineage>
</organism>
<dbReference type="Proteomes" id="UP000662783">
    <property type="component" value="Chromosome"/>
</dbReference>
<dbReference type="EMBL" id="CP070608">
    <property type="protein sequence ID" value="QSE96357.1"/>
    <property type="molecule type" value="Genomic_DNA"/>
</dbReference>
<dbReference type="AlphaFoldDB" id="A0A975A0E5"/>